<keyword evidence="2" id="KW-1185">Reference proteome</keyword>
<organism evidence="1 2">
    <name type="scientific">Haladaptatus pallidirubidus</name>
    <dbReference type="NCBI Taxonomy" id="1008152"/>
    <lineage>
        <taxon>Archaea</taxon>
        <taxon>Methanobacteriati</taxon>
        <taxon>Methanobacteriota</taxon>
        <taxon>Stenosarchaea group</taxon>
        <taxon>Halobacteria</taxon>
        <taxon>Halobacteriales</taxon>
        <taxon>Haladaptataceae</taxon>
        <taxon>Haladaptatus</taxon>
    </lineage>
</organism>
<dbReference type="Proteomes" id="UP001501729">
    <property type="component" value="Unassembled WGS sequence"/>
</dbReference>
<comment type="caution">
    <text evidence="1">The sequence shown here is derived from an EMBL/GenBank/DDBJ whole genome shotgun (WGS) entry which is preliminary data.</text>
</comment>
<evidence type="ECO:0008006" key="3">
    <source>
        <dbReference type="Google" id="ProtNLM"/>
    </source>
</evidence>
<evidence type="ECO:0000313" key="2">
    <source>
        <dbReference type="Proteomes" id="UP001501729"/>
    </source>
</evidence>
<name>A0AAV3UH17_9EURY</name>
<dbReference type="AlphaFoldDB" id="A0AAV3UH17"/>
<evidence type="ECO:0000313" key="1">
    <source>
        <dbReference type="EMBL" id="GAA5050340.1"/>
    </source>
</evidence>
<dbReference type="EMBL" id="BAABKX010000008">
    <property type="protein sequence ID" value="GAA5050340.1"/>
    <property type="molecule type" value="Genomic_DNA"/>
</dbReference>
<gene>
    <name evidence="1" type="ORF">GCM10025751_24320</name>
</gene>
<reference evidence="1 2" key="1">
    <citation type="journal article" date="2019" name="Int. J. Syst. Evol. Microbiol.">
        <title>The Global Catalogue of Microorganisms (GCM) 10K type strain sequencing project: providing services to taxonomists for standard genome sequencing and annotation.</title>
        <authorList>
            <consortium name="The Broad Institute Genomics Platform"/>
            <consortium name="The Broad Institute Genome Sequencing Center for Infectious Disease"/>
            <person name="Wu L."/>
            <person name="Ma J."/>
        </authorList>
    </citation>
    <scope>NUCLEOTIDE SEQUENCE [LARGE SCALE GENOMIC DNA]</scope>
    <source>
        <strain evidence="1 2">JCM 17504</strain>
    </source>
</reference>
<proteinExistence type="predicted"/>
<sequence length="120" mass="14057">MKPYFPFLPSEEISPDNMSTTESRYRVSDLVNTFVNLNIEDFLRITVSGVTIECHVHDIDRTNDRFTLLLKTFSNDYLRIETQWVRGWLDPQVDRLKPVAEERQPLGELQNIELASNRTV</sequence>
<protein>
    <recommendedName>
        <fullName evidence="3">Amphi-Trp domain-containing protein</fullName>
    </recommendedName>
</protein>
<accession>A0AAV3UH17</accession>